<feature type="compositionally biased region" description="Basic and acidic residues" evidence="1">
    <location>
        <begin position="605"/>
        <end position="616"/>
    </location>
</feature>
<accession>A0A158QIJ1</accession>
<evidence type="ECO:0000313" key="3">
    <source>
        <dbReference type="Proteomes" id="UP000278807"/>
    </source>
</evidence>
<evidence type="ECO:0000313" key="2">
    <source>
        <dbReference type="EMBL" id="VDO06006.1"/>
    </source>
</evidence>
<dbReference type="STRING" id="102285.A0A158QIJ1"/>
<dbReference type="OrthoDB" id="10567466at2759"/>
<feature type="compositionally biased region" description="Basic and acidic residues" evidence="1">
    <location>
        <begin position="541"/>
        <end position="567"/>
    </location>
</feature>
<keyword evidence="3" id="KW-1185">Reference proteome</keyword>
<feature type="compositionally biased region" description="Low complexity" evidence="1">
    <location>
        <begin position="188"/>
        <end position="203"/>
    </location>
</feature>
<sequence>MFYTRPAVWKKFGSQVKVAHFAGLEKPWKHRLSANDGAICQALDRLESSDTIYTTAEQSGIVALWWAVFFKRVKNRLGNGMFLSTTFEPIPPPPPPPSPQDNRPEDQEFRNQNERYHPEFDDNSFHFLHTNQRVDESNRYEKYHEFFEPLKQPEPEHHKYYESLHHQSHGHQPPVYNEHHQCHHNECHYQPPQSEPPSSSQPQSERHDFHHQHHQENRHEEPQEWSQDPPQRPHSEHHNQSGRQPSPQRHCETSPPTPPLPPPPPEPRNDKDPLFFVKKPMCRECLRELQWSRQFFDFLRRDIPISMSPTYSGSRLRLRSQPKTLPGEQPIRGVLKNSPTPPTFTIHDEESSEIGAKEQRKRERKVKKGLHQVHKGKSAAKKRLKRPVDSSKLVDAAKRGIQAKMESASPTGETLVNPREKIKTFPIKNYANKEKEPRSEEMLDSILRSALIKRSEVSEVNQLEEAQPRLGTVTPPASVTRAKRQIKPLSDSEKAEVEALIRLKIDRAVADRGSMELPEREEGINPKSHSELEAKPGLNKATEKTSKKAKDLKVPSLSKAEEMKTESMVEEDLQNIPALKSKIERPKQKPEPKERMKKKVNNVETRSKQVVEKPVRDSTPWLPRAKKSRFGSQKFSDSEYFCDRHRPHPPPPQWRMFAWERGEIDYMGSDRFSNILARIRSTIQQSSDDALPIGIWL</sequence>
<reference evidence="4" key="1">
    <citation type="submission" date="2016-04" db="UniProtKB">
        <authorList>
            <consortium name="WormBaseParasite"/>
        </authorList>
    </citation>
    <scope>IDENTIFICATION</scope>
</reference>
<organism evidence="4">
    <name type="scientific">Rodentolepis nana</name>
    <name type="common">Dwarf tapeworm</name>
    <name type="synonym">Hymenolepis nana</name>
    <dbReference type="NCBI Taxonomy" id="102285"/>
    <lineage>
        <taxon>Eukaryota</taxon>
        <taxon>Metazoa</taxon>
        <taxon>Spiralia</taxon>
        <taxon>Lophotrochozoa</taxon>
        <taxon>Platyhelminthes</taxon>
        <taxon>Cestoda</taxon>
        <taxon>Eucestoda</taxon>
        <taxon>Cyclophyllidea</taxon>
        <taxon>Hymenolepididae</taxon>
        <taxon>Rodentolepis</taxon>
    </lineage>
</organism>
<feature type="compositionally biased region" description="Basic residues" evidence="1">
    <location>
        <begin position="362"/>
        <end position="385"/>
    </location>
</feature>
<evidence type="ECO:0000313" key="4">
    <source>
        <dbReference type="WBParaSite" id="HNAJ_0000949201-mRNA-1"/>
    </source>
</evidence>
<feature type="region of interest" description="Disordered" evidence="1">
    <location>
        <begin position="321"/>
        <end position="390"/>
    </location>
</feature>
<dbReference type="InterPro" id="IPR029044">
    <property type="entry name" value="Nucleotide-diphossugar_trans"/>
</dbReference>
<evidence type="ECO:0000256" key="1">
    <source>
        <dbReference type="SAM" id="MobiDB-lite"/>
    </source>
</evidence>
<dbReference type="Gene3D" id="3.90.550.10">
    <property type="entry name" value="Spore Coat Polysaccharide Biosynthesis Protein SpsA, Chain A"/>
    <property type="match status" value="1"/>
</dbReference>
<dbReference type="WBParaSite" id="HNAJ_0000949201-mRNA-1">
    <property type="protein sequence ID" value="HNAJ_0000949201-mRNA-1"/>
    <property type="gene ID" value="HNAJ_0000949201"/>
</dbReference>
<dbReference type="AlphaFoldDB" id="A0A158QIJ1"/>
<feature type="compositionally biased region" description="Pro residues" evidence="1">
    <location>
        <begin position="89"/>
        <end position="99"/>
    </location>
</feature>
<feature type="compositionally biased region" description="Basic and acidic residues" evidence="1">
    <location>
        <begin position="581"/>
        <end position="594"/>
    </location>
</feature>
<gene>
    <name evidence="2" type="ORF">HNAJ_LOCUS9488</name>
</gene>
<feature type="compositionally biased region" description="Basic and acidic residues" evidence="1">
    <location>
        <begin position="204"/>
        <end position="222"/>
    </location>
</feature>
<protein>
    <submittedName>
        <fullName evidence="4">PWWP domain-containing protein</fullName>
    </submittedName>
</protein>
<feature type="region of interest" description="Disordered" evidence="1">
    <location>
        <begin position="84"/>
        <end position="109"/>
    </location>
</feature>
<reference evidence="2 3" key="2">
    <citation type="submission" date="2018-11" db="EMBL/GenBank/DDBJ databases">
        <authorList>
            <consortium name="Pathogen Informatics"/>
        </authorList>
    </citation>
    <scope>NUCLEOTIDE SEQUENCE [LARGE SCALE GENOMIC DNA]</scope>
</reference>
<feature type="region of interest" description="Disordered" evidence="1">
    <location>
        <begin position="185"/>
        <end position="274"/>
    </location>
</feature>
<feature type="compositionally biased region" description="Basic and acidic residues" evidence="1">
    <location>
        <begin position="514"/>
        <end position="534"/>
    </location>
</feature>
<dbReference type="EMBL" id="UZAE01012629">
    <property type="protein sequence ID" value="VDO06006.1"/>
    <property type="molecule type" value="Genomic_DNA"/>
</dbReference>
<name>A0A158QIJ1_RODNA</name>
<dbReference type="Proteomes" id="UP000278807">
    <property type="component" value="Unassembled WGS sequence"/>
</dbReference>
<proteinExistence type="predicted"/>
<feature type="region of interest" description="Disordered" evidence="1">
    <location>
        <begin position="459"/>
        <end position="493"/>
    </location>
</feature>
<feature type="region of interest" description="Disordered" evidence="1">
    <location>
        <begin position="514"/>
        <end position="630"/>
    </location>
</feature>
<feature type="compositionally biased region" description="Pro residues" evidence="1">
    <location>
        <begin position="255"/>
        <end position="266"/>
    </location>
</feature>